<evidence type="ECO:0000256" key="2">
    <source>
        <dbReference type="ARBA" id="ARBA00023002"/>
    </source>
</evidence>
<sequence>MKILFMIRDPFVDAYPKLIEDAKALADEVKVLYTDNGISIESLIKEVKDVDIIVVAIVKIDREVIDAASKLKYIIKFGAGYDNIDVEYAYEKGIPVTNAPGYNAEAVADHAFGLMLSAARDIPRKNKEMKSNHWELSVGHEIYKKRLGIVGFGSIGKAIAKRAAGFNMKTIAFGNYKDYEAAKKWNVTFVSKEELFQASDYIIISTSLTDQNRQMVNKELLNRMKPTAFIINISRGALINEEDLIDALKQHKIKGAALDVFETEPPNNELAILPNVVATSHIGGSTYESIQRIGNLTIQNISRLLENEPLEFVVTPALIK</sequence>
<dbReference type="FunFam" id="3.40.50.720:FF:000203">
    <property type="entry name" value="D-3-phosphoglycerate dehydrogenase (SerA)"/>
    <property type="match status" value="1"/>
</dbReference>
<dbReference type="Gene3D" id="3.40.50.720">
    <property type="entry name" value="NAD(P)-binding Rossmann-like Domain"/>
    <property type="match status" value="2"/>
</dbReference>
<comment type="similarity">
    <text evidence="1 4">Belongs to the D-isomer specific 2-hydroxyacid dehydrogenase family.</text>
</comment>
<dbReference type="PROSITE" id="PS00671">
    <property type="entry name" value="D_2_HYDROXYACID_DH_3"/>
    <property type="match status" value="1"/>
</dbReference>
<dbReference type="GO" id="GO:0016616">
    <property type="term" value="F:oxidoreductase activity, acting on the CH-OH group of donors, NAD or NADP as acceptor"/>
    <property type="evidence" value="ECO:0007669"/>
    <property type="project" value="InterPro"/>
</dbReference>
<evidence type="ECO:0000259" key="5">
    <source>
        <dbReference type="Pfam" id="PF00389"/>
    </source>
</evidence>
<dbReference type="EMBL" id="VYKL01000019">
    <property type="protein sequence ID" value="KAA9023603.1"/>
    <property type="molecule type" value="Genomic_DNA"/>
</dbReference>
<keyword evidence="3" id="KW-0520">NAD</keyword>
<dbReference type="CDD" id="cd12172">
    <property type="entry name" value="PGDH_like_2"/>
    <property type="match status" value="1"/>
</dbReference>
<dbReference type="InterPro" id="IPR050857">
    <property type="entry name" value="D-2-hydroxyacid_DH"/>
</dbReference>
<gene>
    <name evidence="7" type="ORF">F4V44_13150</name>
</gene>
<organism evidence="7 8">
    <name type="scientific">Niallia endozanthoxylica</name>
    <dbReference type="NCBI Taxonomy" id="2036016"/>
    <lineage>
        <taxon>Bacteria</taxon>
        <taxon>Bacillati</taxon>
        <taxon>Bacillota</taxon>
        <taxon>Bacilli</taxon>
        <taxon>Bacillales</taxon>
        <taxon>Bacillaceae</taxon>
        <taxon>Niallia</taxon>
    </lineage>
</organism>
<evidence type="ECO:0000256" key="3">
    <source>
        <dbReference type="ARBA" id="ARBA00023027"/>
    </source>
</evidence>
<protein>
    <submittedName>
        <fullName evidence="7">Phosphoglycerate dehydrogenase</fullName>
    </submittedName>
</protein>
<dbReference type="Pfam" id="PF00389">
    <property type="entry name" value="2-Hacid_dh"/>
    <property type="match status" value="1"/>
</dbReference>
<dbReference type="GO" id="GO:0051287">
    <property type="term" value="F:NAD binding"/>
    <property type="evidence" value="ECO:0007669"/>
    <property type="project" value="InterPro"/>
</dbReference>
<feature type="domain" description="D-isomer specific 2-hydroxyacid dehydrogenase NAD-binding" evidence="6">
    <location>
        <begin position="112"/>
        <end position="283"/>
    </location>
</feature>
<dbReference type="InterPro" id="IPR006139">
    <property type="entry name" value="D-isomer_2_OHA_DH_cat_dom"/>
</dbReference>
<dbReference type="PANTHER" id="PTHR42789">
    <property type="entry name" value="D-ISOMER SPECIFIC 2-HYDROXYACID DEHYDROGENASE FAMILY PROTEIN (AFU_ORTHOLOGUE AFUA_6G10090)"/>
    <property type="match status" value="1"/>
</dbReference>
<evidence type="ECO:0000256" key="4">
    <source>
        <dbReference type="RuleBase" id="RU003719"/>
    </source>
</evidence>
<dbReference type="SUPFAM" id="SSF52283">
    <property type="entry name" value="Formate/glycerate dehydrogenase catalytic domain-like"/>
    <property type="match status" value="1"/>
</dbReference>
<dbReference type="AlphaFoldDB" id="A0A5J5HP71"/>
<keyword evidence="8" id="KW-1185">Reference proteome</keyword>
<evidence type="ECO:0000259" key="6">
    <source>
        <dbReference type="Pfam" id="PF02826"/>
    </source>
</evidence>
<feature type="domain" description="D-isomer specific 2-hydroxyacid dehydrogenase catalytic" evidence="5">
    <location>
        <begin position="22"/>
        <end position="314"/>
    </location>
</feature>
<comment type="caution">
    <text evidence="7">The sequence shown here is derived from an EMBL/GenBank/DDBJ whole genome shotgun (WGS) entry which is preliminary data.</text>
</comment>
<dbReference type="InterPro" id="IPR036291">
    <property type="entry name" value="NAD(P)-bd_dom_sf"/>
</dbReference>
<dbReference type="InterPro" id="IPR006140">
    <property type="entry name" value="D-isomer_DH_NAD-bd"/>
</dbReference>
<name>A0A5J5HP71_9BACI</name>
<dbReference type="OrthoDB" id="9805416at2"/>
<dbReference type="SUPFAM" id="SSF51735">
    <property type="entry name" value="NAD(P)-binding Rossmann-fold domains"/>
    <property type="match status" value="1"/>
</dbReference>
<accession>A0A5J5HP71</accession>
<evidence type="ECO:0000313" key="7">
    <source>
        <dbReference type="EMBL" id="KAA9023603.1"/>
    </source>
</evidence>
<dbReference type="InterPro" id="IPR029753">
    <property type="entry name" value="D-isomer_DH_CS"/>
</dbReference>
<dbReference type="Pfam" id="PF02826">
    <property type="entry name" value="2-Hacid_dh_C"/>
    <property type="match status" value="1"/>
</dbReference>
<proteinExistence type="inferred from homology"/>
<dbReference type="RefSeq" id="WP_150440480.1">
    <property type="nucleotide sequence ID" value="NZ_VYKL01000019.1"/>
</dbReference>
<evidence type="ECO:0000313" key="8">
    <source>
        <dbReference type="Proteomes" id="UP000326671"/>
    </source>
</evidence>
<evidence type="ECO:0000256" key="1">
    <source>
        <dbReference type="ARBA" id="ARBA00005854"/>
    </source>
</evidence>
<dbReference type="Proteomes" id="UP000326671">
    <property type="component" value="Unassembled WGS sequence"/>
</dbReference>
<dbReference type="PANTHER" id="PTHR42789:SF1">
    <property type="entry name" value="D-ISOMER SPECIFIC 2-HYDROXYACID DEHYDROGENASE FAMILY PROTEIN (AFU_ORTHOLOGUE AFUA_6G10090)"/>
    <property type="match status" value="1"/>
</dbReference>
<keyword evidence="2 4" id="KW-0560">Oxidoreductase</keyword>
<reference evidence="7 8" key="1">
    <citation type="submission" date="2019-09" db="EMBL/GenBank/DDBJ databases">
        <title>Whole genome sequences of isolates from the Mars Exploration Rovers.</title>
        <authorList>
            <person name="Seuylemezian A."/>
            <person name="Vaishampayan P."/>
        </authorList>
    </citation>
    <scope>NUCLEOTIDE SEQUENCE [LARGE SCALE GENOMIC DNA]</scope>
    <source>
        <strain evidence="7 8">MER_TA_151</strain>
    </source>
</reference>